<dbReference type="GO" id="GO:0016020">
    <property type="term" value="C:membrane"/>
    <property type="evidence" value="ECO:0007669"/>
    <property type="project" value="UniProtKB-SubCell"/>
</dbReference>
<dbReference type="EMBL" id="PHIG01000047">
    <property type="protein sequence ID" value="PJK28245.1"/>
    <property type="molecule type" value="Genomic_DNA"/>
</dbReference>
<keyword evidence="3" id="KW-1133">Transmembrane helix</keyword>
<proteinExistence type="predicted"/>
<comment type="subcellular location">
    <subcellularLocation>
        <location evidence="1">Membrane</location>
    </subcellularLocation>
</comment>
<name>A0A2M9FXQ4_9PROT</name>
<reference evidence="5 6" key="1">
    <citation type="submission" date="2017-11" db="EMBL/GenBank/DDBJ databases">
        <title>Draft genome sequence of Rhizobiales bacterium SY3-13.</title>
        <authorList>
            <person name="Sun C."/>
        </authorList>
    </citation>
    <scope>NUCLEOTIDE SEQUENCE [LARGE SCALE GENOMIC DNA]</scope>
    <source>
        <strain evidence="5 6">SY3-13</strain>
    </source>
</reference>
<feature type="transmembrane region" description="Helical" evidence="3">
    <location>
        <begin position="6"/>
        <end position="27"/>
    </location>
</feature>
<dbReference type="RefSeq" id="WP_109794693.1">
    <property type="nucleotide sequence ID" value="NZ_PHIG01000047.1"/>
</dbReference>
<dbReference type="InterPro" id="IPR025713">
    <property type="entry name" value="MotB-like_N_dom"/>
</dbReference>
<gene>
    <name evidence="5" type="ORF">CVT23_17895</name>
</gene>
<evidence type="ECO:0000256" key="3">
    <source>
        <dbReference type="SAM" id="Phobius"/>
    </source>
</evidence>
<dbReference type="AlphaFoldDB" id="A0A2M9FXQ4"/>
<dbReference type="Proteomes" id="UP000229498">
    <property type="component" value="Unassembled WGS sequence"/>
</dbReference>
<accession>A0A2M9FXQ4</accession>
<evidence type="ECO:0000313" key="6">
    <source>
        <dbReference type="Proteomes" id="UP000229498"/>
    </source>
</evidence>
<keyword evidence="2 3" id="KW-0472">Membrane</keyword>
<keyword evidence="6" id="KW-1185">Reference proteome</keyword>
<dbReference type="Pfam" id="PF13677">
    <property type="entry name" value="MotB_plug"/>
    <property type="match status" value="1"/>
</dbReference>
<evidence type="ECO:0000256" key="1">
    <source>
        <dbReference type="ARBA" id="ARBA00004370"/>
    </source>
</evidence>
<protein>
    <recommendedName>
        <fullName evidence="4">Motility protein B-like N-terminal domain-containing protein</fullName>
    </recommendedName>
</protein>
<comment type="caution">
    <text evidence="5">The sequence shown here is derived from an EMBL/GenBank/DDBJ whole genome shotgun (WGS) entry which is preliminary data.</text>
</comment>
<organism evidence="5 6">
    <name type="scientific">Minwuia thermotolerans</name>
    <dbReference type="NCBI Taxonomy" id="2056226"/>
    <lineage>
        <taxon>Bacteria</taxon>
        <taxon>Pseudomonadati</taxon>
        <taxon>Pseudomonadota</taxon>
        <taxon>Alphaproteobacteria</taxon>
        <taxon>Minwuiales</taxon>
        <taxon>Minwuiaceae</taxon>
        <taxon>Minwuia</taxon>
    </lineage>
</organism>
<keyword evidence="3" id="KW-0812">Transmembrane</keyword>
<feature type="domain" description="Motility protein B-like N-terminal" evidence="4">
    <location>
        <begin position="5"/>
        <end position="39"/>
    </location>
</feature>
<sequence length="199" mass="20840">MPRTSWLIAFSDLAAVLGAFFVMLLAISEYDAPKLDRLALVLGSNDGQWQTVAPDPGPAALAMRRAPVVADAESDYLATVLAERLARAGWPWTVVRLASGVALQQPIGGVAPAAPADMIQYLRSAGYPLRVAVILPASQGRRAGVLGVFDDGLRQAGSLAALLQRGGVDTAIPVETRFSPGETPAALQIILDVASENRG</sequence>
<evidence type="ECO:0000259" key="4">
    <source>
        <dbReference type="Pfam" id="PF13677"/>
    </source>
</evidence>
<evidence type="ECO:0000313" key="5">
    <source>
        <dbReference type="EMBL" id="PJK28245.1"/>
    </source>
</evidence>
<evidence type="ECO:0000256" key="2">
    <source>
        <dbReference type="ARBA" id="ARBA00023136"/>
    </source>
</evidence>